<dbReference type="Gene3D" id="2.10.25.30">
    <property type="entry name" value="EGF-like, alliinase"/>
    <property type="match status" value="1"/>
</dbReference>
<proteinExistence type="inferred from homology"/>
<dbReference type="PANTHER" id="PTHR43795">
    <property type="entry name" value="BIFUNCTIONAL ASPARTATE AMINOTRANSFERASE AND GLUTAMATE/ASPARTATE-PREPHENATE AMINOTRANSFERASE-RELATED"/>
    <property type="match status" value="1"/>
</dbReference>
<keyword evidence="7" id="KW-1185">Reference proteome</keyword>
<dbReference type="GO" id="GO:0006520">
    <property type="term" value="P:amino acid metabolic process"/>
    <property type="evidence" value="ECO:0007669"/>
    <property type="project" value="TreeGrafter"/>
</dbReference>
<dbReference type="InterPro" id="IPR037029">
    <property type="entry name" value="Alliinase_N_sf"/>
</dbReference>
<dbReference type="Pfam" id="PF04864">
    <property type="entry name" value="Alliinase_C"/>
    <property type="match status" value="1"/>
</dbReference>
<evidence type="ECO:0000256" key="2">
    <source>
        <dbReference type="ARBA" id="ARBA00006312"/>
    </source>
</evidence>
<keyword evidence="4" id="KW-0812">Transmembrane</keyword>
<dbReference type="AlphaFoldDB" id="A0AAV7FLE5"/>
<keyword evidence="3" id="KW-0663">Pyridoxal phosphate</keyword>
<evidence type="ECO:0000256" key="1">
    <source>
        <dbReference type="ARBA" id="ARBA00001933"/>
    </source>
</evidence>
<reference evidence="6 7" key="1">
    <citation type="journal article" date="2021" name="Hortic Res">
        <title>Chromosome-scale assembly of the Dendrobium chrysotoxum genome enhances the understanding of orchid evolution.</title>
        <authorList>
            <person name="Zhang Y."/>
            <person name="Zhang G.Q."/>
            <person name="Zhang D."/>
            <person name="Liu X.D."/>
            <person name="Xu X.Y."/>
            <person name="Sun W.H."/>
            <person name="Yu X."/>
            <person name="Zhu X."/>
            <person name="Wang Z.W."/>
            <person name="Zhao X."/>
            <person name="Zhong W.Y."/>
            <person name="Chen H."/>
            <person name="Yin W.L."/>
            <person name="Huang T."/>
            <person name="Niu S.C."/>
            <person name="Liu Z.J."/>
        </authorList>
    </citation>
    <scope>NUCLEOTIDE SEQUENCE [LARGE SCALE GENOMIC DNA]</scope>
    <source>
        <strain evidence="6">Lindl</strain>
    </source>
</reference>
<protein>
    <recommendedName>
        <fullName evidence="5">Alliinase C-terminal domain-containing protein</fullName>
    </recommendedName>
</protein>
<gene>
    <name evidence="6" type="ORF">IEQ34_026716</name>
</gene>
<dbReference type="EMBL" id="JAGFBR010000778">
    <property type="protein sequence ID" value="KAH0434981.1"/>
    <property type="molecule type" value="Genomic_DNA"/>
</dbReference>
<feature type="transmembrane region" description="Helical" evidence="4">
    <location>
        <begin position="48"/>
        <end position="71"/>
    </location>
</feature>
<feature type="domain" description="Alliinase C-terminal" evidence="5">
    <location>
        <begin position="121"/>
        <end position="471"/>
    </location>
</feature>
<dbReference type="InterPro" id="IPR050478">
    <property type="entry name" value="Ethylene_sulfur-biosynth"/>
</dbReference>
<evidence type="ECO:0000256" key="3">
    <source>
        <dbReference type="ARBA" id="ARBA00022898"/>
    </source>
</evidence>
<organism evidence="6 7">
    <name type="scientific">Dendrobium chrysotoxum</name>
    <name type="common">Orchid</name>
    <dbReference type="NCBI Taxonomy" id="161865"/>
    <lineage>
        <taxon>Eukaryota</taxon>
        <taxon>Viridiplantae</taxon>
        <taxon>Streptophyta</taxon>
        <taxon>Embryophyta</taxon>
        <taxon>Tracheophyta</taxon>
        <taxon>Spermatophyta</taxon>
        <taxon>Magnoliopsida</taxon>
        <taxon>Liliopsida</taxon>
        <taxon>Asparagales</taxon>
        <taxon>Orchidaceae</taxon>
        <taxon>Epidendroideae</taxon>
        <taxon>Malaxideae</taxon>
        <taxon>Dendrobiinae</taxon>
        <taxon>Dendrobium</taxon>
    </lineage>
</organism>
<dbReference type="Proteomes" id="UP000775213">
    <property type="component" value="Unassembled WGS sequence"/>
</dbReference>
<dbReference type="PANTHER" id="PTHR43795:SF22">
    <property type="entry name" value="TRYPTOPHAN AMINOTRANSFERASE-RELATED PROTEIN 2"/>
    <property type="match status" value="1"/>
</dbReference>
<sequence>MATRNGKVLRRCTNNESPSACGHSWVPRHKMLKSTGESNQARSWNLSIFWFFTGAVIVFHLFAVFVVLPLYKDGGDRSNFPFPASSCSGNEQRTETSVLKEGEISVSSTSGSIPISMDSIINLNHGDPTMYEKFWRQTGNAAELVIPGSQTMSYFSDVTNLCWFLEPEFAAEIRRLHLLVGNAIAGPDRYIIVGTGSSQLFQAALFALSTSPEVFGHSGGGRPLPVVSSVPYYSSYPAATDLLQSGLFRWAGDASSLKEDDEPYIEVVCSPSNPDGLLKTASVSSNSGKVIHDLAYYWPQYTAITSPADHDLMLFTASKCTGHAGMRLGWAIVKNRDVATRMMKFIEVSTIGVSKDSQLRAAKILKTVSDQYELEAAEDITKLFHFARKTMRDRWQTLRVVIAASDAFSLPVFQPQYCNFMKENTLPFPAFAWLKCERDIDDCESFLRQKHNILTRSGKHFGADAKHVRITFAWLKCERDIDDCESFLRQRHKILTRSGKHFGADAKHVRISLLDRVETFDMFIERLSSVDL</sequence>
<comment type="cofactor">
    <cofactor evidence="1">
        <name>pyridoxal 5'-phosphate</name>
        <dbReference type="ChEBI" id="CHEBI:597326"/>
    </cofactor>
</comment>
<dbReference type="InterPro" id="IPR006948">
    <property type="entry name" value="Alliinase_C"/>
</dbReference>
<evidence type="ECO:0000256" key="4">
    <source>
        <dbReference type="SAM" id="Phobius"/>
    </source>
</evidence>
<comment type="similarity">
    <text evidence="2">Belongs to the alliinase family.</text>
</comment>
<dbReference type="InterPro" id="IPR015422">
    <property type="entry name" value="PyrdxlP-dep_Trfase_small"/>
</dbReference>
<dbReference type="InterPro" id="IPR015421">
    <property type="entry name" value="PyrdxlP-dep_Trfase_major"/>
</dbReference>
<dbReference type="CDD" id="cd00609">
    <property type="entry name" value="AAT_like"/>
    <property type="match status" value="1"/>
</dbReference>
<accession>A0AAV7FLE5</accession>
<dbReference type="InterPro" id="IPR015424">
    <property type="entry name" value="PyrdxlP-dep_Trfase"/>
</dbReference>
<dbReference type="Gene3D" id="3.90.1150.10">
    <property type="entry name" value="Aspartate Aminotransferase, domain 1"/>
    <property type="match status" value="2"/>
</dbReference>
<dbReference type="SUPFAM" id="SSF53383">
    <property type="entry name" value="PLP-dependent transferases"/>
    <property type="match status" value="2"/>
</dbReference>
<dbReference type="GO" id="GO:0016846">
    <property type="term" value="F:carbon-sulfur lyase activity"/>
    <property type="evidence" value="ECO:0007669"/>
    <property type="project" value="InterPro"/>
</dbReference>
<dbReference type="Gene3D" id="3.40.640.10">
    <property type="entry name" value="Type I PLP-dependent aspartate aminotransferase-like (Major domain)"/>
    <property type="match status" value="1"/>
</dbReference>
<comment type="caution">
    <text evidence="6">The sequence shown here is derived from an EMBL/GenBank/DDBJ whole genome shotgun (WGS) entry which is preliminary data.</text>
</comment>
<evidence type="ECO:0000259" key="5">
    <source>
        <dbReference type="Pfam" id="PF04864"/>
    </source>
</evidence>
<name>A0AAV7FLE5_DENCH</name>
<keyword evidence="4" id="KW-1133">Transmembrane helix</keyword>
<keyword evidence="4" id="KW-0472">Membrane</keyword>
<evidence type="ECO:0000313" key="6">
    <source>
        <dbReference type="EMBL" id="KAH0434981.1"/>
    </source>
</evidence>
<dbReference type="GO" id="GO:0008483">
    <property type="term" value="F:transaminase activity"/>
    <property type="evidence" value="ECO:0007669"/>
    <property type="project" value="TreeGrafter"/>
</dbReference>
<evidence type="ECO:0000313" key="7">
    <source>
        <dbReference type="Proteomes" id="UP000775213"/>
    </source>
</evidence>